<dbReference type="EMBL" id="SVBY01000003">
    <property type="protein sequence ID" value="MBE6091707.1"/>
    <property type="molecule type" value="Genomic_DNA"/>
</dbReference>
<sequence length="74" mass="8388">MYVGPPIKGTVLHSTFTIFADGVPAVYKEHPSLKHLFVPPERLDQARREIGRTGSPRNTYYKRASEEFKKKGGK</sequence>
<proteinExistence type="predicted"/>
<protein>
    <submittedName>
        <fullName evidence="1">Uncharacterized protein</fullName>
    </submittedName>
</protein>
<reference evidence="1" key="1">
    <citation type="submission" date="2019-04" db="EMBL/GenBank/DDBJ databases">
        <title>Evolution of Biomass-Degrading Anaerobic Consortia Revealed by Metagenomics.</title>
        <authorList>
            <person name="Peng X."/>
        </authorList>
    </citation>
    <scope>NUCLEOTIDE SEQUENCE</scope>
    <source>
        <strain evidence="1">SIG240</strain>
    </source>
</reference>
<gene>
    <name evidence="1" type="ORF">E7201_00790</name>
</gene>
<accession>A0A927WPQ2</accession>
<dbReference type="Proteomes" id="UP000761380">
    <property type="component" value="Unassembled WGS sequence"/>
</dbReference>
<dbReference type="AlphaFoldDB" id="A0A927WPQ2"/>
<organism evidence="1 2">
    <name type="scientific">Selenomonas ruminantium</name>
    <dbReference type="NCBI Taxonomy" id="971"/>
    <lineage>
        <taxon>Bacteria</taxon>
        <taxon>Bacillati</taxon>
        <taxon>Bacillota</taxon>
        <taxon>Negativicutes</taxon>
        <taxon>Selenomonadales</taxon>
        <taxon>Selenomonadaceae</taxon>
        <taxon>Selenomonas</taxon>
    </lineage>
</organism>
<comment type="caution">
    <text evidence="1">The sequence shown here is derived from an EMBL/GenBank/DDBJ whole genome shotgun (WGS) entry which is preliminary data.</text>
</comment>
<name>A0A927WPQ2_SELRU</name>
<evidence type="ECO:0000313" key="1">
    <source>
        <dbReference type="EMBL" id="MBE6091707.1"/>
    </source>
</evidence>
<evidence type="ECO:0000313" key="2">
    <source>
        <dbReference type="Proteomes" id="UP000761380"/>
    </source>
</evidence>